<name>A0AAI8YYS0_9PEZI</name>
<feature type="region of interest" description="Disordered" evidence="1">
    <location>
        <begin position="77"/>
        <end position="109"/>
    </location>
</feature>
<dbReference type="AlphaFoldDB" id="A0AAI8YYS0"/>
<evidence type="ECO:0000256" key="1">
    <source>
        <dbReference type="SAM" id="MobiDB-lite"/>
    </source>
</evidence>
<feature type="region of interest" description="Disordered" evidence="1">
    <location>
        <begin position="18"/>
        <end position="54"/>
    </location>
</feature>
<dbReference type="Pfam" id="PF08595">
    <property type="entry name" value="RXT2_N"/>
    <property type="match status" value="1"/>
</dbReference>
<dbReference type="EMBL" id="CAVMBE010000025">
    <property type="protein sequence ID" value="CAK4012160.1"/>
    <property type="molecule type" value="Genomic_DNA"/>
</dbReference>
<feature type="domain" description="Transcriptional regulatory protein RXT2 N-terminal" evidence="2">
    <location>
        <begin position="36"/>
        <end position="175"/>
    </location>
</feature>
<organism evidence="3 4">
    <name type="scientific">Lecanosticta acicola</name>
    <dbReference type="NCBI Taxonomy" id="111012"/>
    <lineage>
        <taxon>Eukaryota</taxon>
        <taxon>Fungi</taxon>
        <taxon>Dikarya</taxon>
        <taxon>Ascomycota</taxon>
        <taxon>Pezizomycotina</taxon>
        <taxon>Dothideomycetes</taxon>
        <taxon>Dothideomycetidae</taxon>
        <taxon>Mycosphaerellales</taxon>
        <taxon>Mycosphaerellaceae</taxon>
        <taxon>Lecanosticta</taxon>
    </lineage>
</organism>
<evidence type="ECO:0000313" key="4">
    <source>
        <dbReference type="Proteomes" id="UP001296104"/>
    </source>
</evidence>
<dbReference type="InterPro" id="IPR013904">
    <property type="entry name" value="RXT2_N"/>
</dbReference>
<dbReference type="PANTHER" id="PTHR28232">
    <property type="entry name" value="TRANSCRIPTIONAL REGULATORY PROTEIN RXT2"/>
    <property type="match status" value="1"/>
</dbReference>
<reference evidence="3" key="1">
    <citation type="submission" date="2023-11" db="EMBL/GenBank/DDBJ databases">
        <authorList>
            <person name="Alioto T."/>
            <person name="Alioto T."/>
            <person name="Gomez Garrido J."/>
        </authorList>
    </citation>
    <scope>NUCLEOTIDE SEQUENCE</scope>
</reference>
<evidence type="ECO:0000259" key="2">
    <source>
        <dbReference type="Pfam" id="PF08595"/>
    </source>
</evidence>
<feature type="region of interest" description="Disordered" evidence="1">
    <location>
        <begin position="476"/>
        <end position="502"/>
    </location>
</feature>
<feature type="compositionally biased region" description="Polar residues" evidence="1">
    <location>
        <begin position="324"/>
        <end position="337"/>
    </location>
</feature>
<accession>A0AAI8YYS0</accession>
<feature type="compositionally biased region" description="Basic and acidic residues" evidence="1">
    <location>
        <begin position="268"/>
        <end position="287"/>
    </location>
</feature>
<protein>
    <recommendedName>
        <fullName evidence="2">Transcriptional regulatory protein RXT2 N-terminal domain-containing protein</fullName>
    </recommendedName>
</protein>
<sequence>MANQQLQFAETVRAMKLAMKRRPSDSGSDDEIRSSTNRGNKLKRSAKFVQQHRLDHTGGLAYKKRVNHAGYPRNIISTNPPLFDDDGDVYSPTSSDNEAERYGEPLEDDPFGQVRLEELLRPLTAAADLPNHPTLSAPYKAKALTQMAEEALDMLRRERTSLWKAKRLLQRFRGDADWVPCETFETQHDELLLQEEGSIGEQSTMASVQMDQPLFELEPPSVDPQEQGSPAISAEDVVTADHPDQAPEGDAMEGVEAVDMAAVATKGGAHDTCREGLKETDQVRYDLEPVSAADDNSKAAVEDDGPEQAPNPVITDLAERETASETASNSNGTSVHAMTTRARARSPAERSDRTPSPSPSESASVPAVHPWFVPPSSCLADRDLGLPAGEAEDTRKLLLLYVQKQEQVVRSLDNLYTGLQKADRLRHFVYQSCKAEAHLVLDGKGNMVTEMSDGEDWYDISDWDLQPWELKDGKLEKGKDEVEDVEEEGRRRPGRGRRVNRM</sequence>
<dbReference type="InterPro" id="IPR039602">
    <property type="entry name" value="Rxt2"/>
</dbReference>
<dbReference type="PANTHER" id="PTHR28232:SF1">
    <property type="entry name" value="TRANSCRIPTIONAL REGULATORY PROTEIN RXT2"/>
    <property type="match status" value="1"/>
</dbReference>
<proteinExistence type="predicted"/>
<comment type="caution">
    <text evidence="3">The sequence shown here is derived from an EMBL/GenBank/DDBJ whole genome shotgun (WGS) entry which is preliminary data.</text>
</comment>
<feature type="compositionally biased region" description="Basic residues" evidence="1">
    <location>
        <begin position="492"/>
        <end position="502"/>
    </location>
</feature>
<dbReference type="Proteomes" id="UP001296104">
    <property type="component" value="Unassembled WGS sequence"/>
</dbReference>
<feature type="region of interest" description="Disordered" evidence="1">
    <location>
        <begin position="268"/>
        <end position="368"/>
    </location>
</feature>
<keyword evidence="4" id="KW-1185">Reference proteome</keyword>
<evidence type="ECO:0000313" key="3">
    <source>
        <dbReference type="EMBL" id="CAK4012160.1"/>
    </source>
</evidence>
<dbReference type="GO" id="GO:0005829">
    <property type="term" value="C:cytosol"/>
    <property type="evidence" value="ECO:0007669"/>
    <property type="project" value="TreeGrafter"/>
</dbReference>
<gene>
    <name evidence="3" type="ORF">LECACI_7A004469</name>
</gene>
<dbReference type="GO" id="GO:0033698">
    <property type="term" value="C:Rpd3L complex"/>
    <property type="evidence" value="ECO:0007669"/>
    <property type="project" value="TreeGrafter"/>
</dbReference>
<feature type="compositionally biased region" description="Low complexity" evidence="1">
    <location>
        <begin position="359"/>
        <end position="368"/>
    </location>
</feature>